<organism evidence="2 3">
    <name type="scientific">Xenorhabdus poinarii G6</name>
    <dbReference type="NCBI Taxonomy" id="1354304"/>
    <lineage>
        <taxon>Bacteria</taxon>
        <taxon>Pseudomonadati</taxon>
        <taxon>Pseudomonadota</taxon>
        <taxon>Gammaproteobacteria</taxon>
        <taxon>Enterobacterales</taxon>
        <taxon>Morganellaceae</taxon>
        <taxon>Xenorhabdus</taxon>
    </lineage>
</organism>
<keyword evidence="1" id="KW-1133">Transmembrane helix</keyword>
<dbReference type="Proteomes" id="UP000032735">
    <property type="component" value="Chromosome"/>
</dbReference>
<evidence type="ECO:0000256" key="1">
    <source>
        <dbReference type="SAM" id="Phobius"/>
    </source>
</evidence>
<reference evidence="2 3" key="1">
    <citation type="submission" date="2013-07" db="EMBL/GenBank/DDBJ databases">
        <authorList>
            <person name="Genoscope - CEA"/>
        </authorList>
    </citation>
    <scope>NUCLEOTIDE SEQUENCE [LARGE SCALE GENOMIC DNA]</scope>
    <source>
        <strain evidence="2 3">G6</strain>
    </source>
</reference>
<name>A0A068R643_9GAMM</name>
<dbReference type="EMBL" id="FO704551">
    <property type="protein sequence ID" value="CDG22489.1"/>
    <property type="molecule type" value="Genomic_DNA"/>
</dbReference>
<accession>A0A068R643</accession>
<evidence type="ECO:0000313" key="2">
    <source>
        <dbReference type="EMBL" id="CDG22489.1"/>
    </source>
</evidence>
<dbReference type="KEGG" id="xpo:XPG1_2842"/>
<protein>
    <submittedName>
        <fullName evidence="2">Uncharacterized protein</fullName>
    </submittedName>
</protein>
<gene>
    <name evidence="2" type="ORF">XPG1_2842</name>
</gene>
<sequence length="68" mass="8060">MVKLVRPWRLLPGQKKKGFLIPAMETNNAMWGLMLIIEMVIRPVCTVPVMIQEYAWKMRIYIRQLPMS</sequence>
<keyword evidence="1" id="KW-0472">Membrane</keyword>
<evidence type="ECO:0000313" key="3">
    <source>
        <dbReference type="Proteomes" id="UP000032735"/>
    </source>
</evidence>
<keyword evidence="3" id="KW-1185">Reference proteome</keyword>
<feature type="transmembrane region" description="Helical" evidence="1">
    <location>
        <begin position="29"/>
        <end position="51"/>
    </location>
</feature>
<keyword evidence="1" id="KW-0812">Transmembrane</keyword>
<dbReference type="HOGENOM" id="CLU_2793128_0_0_6"/>
<dbReference type="AlphaFoldDB" id="A0A068R643"/>
<proteinExistence type="predicted"/>